<dbReference type="Proteomes" id="UP000031970">
    <property type="component" value="Unassembled WGS sequence"/>
</dbReference>
<evidence type="ECO:0000313" key="1">
    <source>
        <dbReference type="EMBL" id="KIL31324.1"/>
    </source>
</evidence>
<dbReference type="EMBL" id="JSXS01000062">
    <property type="protein sequence ID" value="KIL31324.1"/>
    <property type="molecule type" value="Genomic_DNA"/>
</dbReference>
<accession>A0ABD3ZT04</accession>
<protein>
    <submittedName>
        <fullName evidence="1">Uncharacterized protein</fullName>
    </submittedName>
</protein>
<reference evidence="1 2" key="1">
    <citation type="submission" date="2014-11" db="EMBL/GenBank/DDBJ databases">
        <title>Draft Genome Sequences of Nine Bacillus subtilis Strains that Form Spores with High Heat-Resistance.</title>
        <authorList>
            <person name="Krawcyk A.O."/>
            <person name="Berendsen E.M."/>
            <person name="de Jong A."/>
            <person name="Holsappel S."/>
            <person name="Eijlander R.T."/>
            <person name="Wells-Bennik M."/>
            <person name="Kuipers O.P."/>
        </authorList>
    </citation>
    <scope>NUCLEOTIDE SEQUENCE [LARGE SCALE GENOMIC DNA]</scope>
    <source>
        <strain evidence="1 2">B4067</strain>
    </source>
</reference>
<evidence type="ECO:0000313" key="2">
    <source>
        <dbReference type="Proteomes" id="UP000031970"/>
    </source>
</evidence>
<organism evidence="1 2">
    <name type="scientific">Bacillus subtilis subsp. subtilis</name>
    <dbReference type="NCBI Taxonomy" id="135461"/>
    <lineage>
        <taxon>Bacteria</taxon>
        <taxon>Bacillati</taxon>
        <taxon>Bacillota</taxon>
        <taxon>Bacilli</taxon>
        <taxon>Bacillales</taxon>
        <taxon>Bacillaceae</taxon>
        <taxon>Bacillus</taxon>
    </lineage>
</organism>
<comment type="caution">
    <text evidence="1">The sequence shown here is derived from an EMBL/GenBank/DDBJ whole genome shotgun (WGS) entry which is preliminary data.</text>
</comment>
<gene>
    <name evidence="1" type="ORF">B4067_1968</name>
</gene>
<dbReference type="AlphaFoldDB" id="A0ABD3ZT04"/>
<proteinExistence type="predicted"/>
<sequence length="41" mass="4981">MFLSHHCHFSYYHNSKSIFSQYYFQDYLFPLCDGDVLIISL</sequence>
<name>A0ABD3ZT04_BACIU</name>